<dbReference type="EMBL" id="SRPW01000038">
    <property type="protein sequence ID" value="KAG6018289.1"/>
    <property type="molecule type" value="Genomic_DNA"/>
</dbReference>
<evidence type="ECO:0000313" key="2">
    <source>
        <dbReference type="EMBL" id="KAG6018289.1"/>
    </source>
</evidence>
<name>A0A9P7NJ87_9HYPO</name>
<dbReference type="CDD" id="cd09271">
    <property type="entry name" value="RNase_H2-C"/>
    <property type="match status" value="1"/>
</dbReference>
<comment type="caution">
    <text evidence="2">The sequence shown here is derived from an EMBL/GenBank/DDBJ whole genome shotgun (WGS) entry which is preliminary data.</text>
</comment>
<gene>
    <name evidence="2" type="ORF">E4U43_005706</name>
</gene>
<dbReference type="OrthoDB" id="6222486at2759"/>
<sequence length="115" mass="12941">MSISKERIDASSDGNKTAYFRGRKLTAKCLRLPKEYKGAVVQIKNEDQQQKDSLDMSGTKDQADMEPQPAGQDLHITSTFDEICIWTHGSISDSPDQYTKGVKEWLCTAERAHAY</sequence>
<dbReference type="InterPro" id="IPR013924">
    <property type="entry name" value="RNase_H2_suC"/>
</dbReference>
<accession>A0A9P7NJ87</accession>
<reference evidence="2" key="1">
    <citation type="journal article" date="2020" name="bioRxiv">
        <title>Whole genome comparisons of ergot fungi reveals the divergence and evolution of species within the genus Claviceps are the result of varying mechanisms driving genome evolution and host range expansion.</title>
        <authorList>
            <person name="Wyka S.A."/>
            <person name="Mondo S.J."/>
            <person name="Liu M."/>
            <person name="Dettman J."/>
            <person name="Nalam V."/>
            <person name="Broders K.D."/>
        </authorList>
    </citation>
    <scope>NUCLEOTIDE SEQUENCE</scope>
    <source>
        <strain evidence="2">CCC 602</strain>
    </source>
</reference>
<feature type="region of interest" description="Disordered" evidence="1">
    <location>
        <begin position="43"/>
        <end position="72"/>
    </location>
</feature>
<keyword evidence="3" id="KW-1185">Reference proteome</keyword>
<proteinExistence type="predicted"/>
<dbReference type="PANTHER" id="PTHR47204:SF1">
    <property type="entry name" value="RIBONUCLEASE H2 SUBUNIT C"/>
    <property type="match status" value="1"/>
</dbReference>
<evidence type="ECO:0000256" key="1">
    <source>
        <dbReference type="SAM" id="MobiDB-lite"/>
    </source>
</evidence>
<dbReference type="Gene3D" id="2.40.128.680">
    <property type="match status" value="1"/>
</dbReference>
<dbReference type="GO" id="GO:0006401">
    <property type="term" value="P:RNA catabolic process"/>
    <property type="evidence" value="ECO:0007669"/>
    <property type="project" value="InterPro"/>
</dbReference>
<dbReference type="GO" id="GO:0032299">
    <property type="term" value="C:ribonuclease H2 complex"/>
    <property type="evidence" value="ECO:0007669"/>
    <property type="project" value="InterPro"/>
</dbReference>
<protein>
    <submittedName>
        <fullName evidence="2">Uncharacterized protein</fullName>
    </submittedName>
</protein>
<feature type="compositionally biased region" description="Basic and acidic residues" evidence="1">
    <location>
        <begin position="44"/>
        <end position="54"/>
    </location>
</feature>
<organism evidence="2 3">
    <name type="scientific">Claviceps pusilla</name>
    <dbReference type="NCBI Taxonomy" id="123648"/>
    <lineage>
        <taxon>Eukaryota</taxon>
        <taxon>Fungi</taxon>
        <taxon>Dikarya</taxon>
        <taxon>Ascomycota</taxon>
        <taxon>Pezizomycotina</taxon>
        <taxon>Sordariomycetes</taxon>
        <taxon>Hypocreomycetidae</taxon>
        <taxon>Hypocreales</taxon>
        <taxon>Clavicipitaceae</taxon>
        <taxon>Claviceps</taxon>
    </lineage>
</organism>
<evidence type="ECO:0000313" key="3">
    <source>
        <dbReference type="Proteomes" id="UP000748025"/>
    </source>
</evidence>
<dbReference type="Pfam" id="PF08615">
    <property type="entry name" value="RNase_H2_suC"/>
    <property type="match status" value="1"/>
</dbReference>
<dbReference type="AlphaFoldDB" id="A0A9P7NJ87"/>
<dbReference type="Proteomes" id="UP000748025">
    <property type="component" value="Unassembled WGS sequence"/>
</dbReference>
<dbReference type="PANTHER" id="PTHR47204">
    <property type="entry name" value="OS02G0168900 PROTEIN"/>
    <property type="match status" value="1"/>
</dbReference>